<accession>G7INS1</accession>
<dbReference type="FunFam" id="3.80.10.10:FF:000024">
    <property type="entry name" value="Somatic embryogenesis receptor kinase 1"/>
    <property type="match status" value="1"/>
</dbReference>
<feature type="chain" id="PRO_5014570345" description="non-specific serine/threonine protein kinase" evidence="24">
    <location>
        <begin position="30"/>
        <end position="642"/>
    </location>
</feature>
<dbReference type="EMBL" id="HM640004">
    <property type="protein sequence ID" value="ADO15294.1"/>
    <property type="molecule type" value="mRNA"/>
</dbReference>
<dbReference type="GeneID" id="11430344"/>
<dbReference type="PROSITE" id="PS50011">
    <property type="entry name" value="PROTEIN_KINASE_DOM"/>
    <property type="match status" value="1"/>
</dbReference>
<reference evidence="27 30" key="2">
    <citation type="journal article" date="2011" name="Nature">
        <title>The Medicago genome provides insight into the evolution of rhizobial symbioses.</title>
        <authorList>
            <person name="Young N.D."/>
            <person name="Debelle F."/>
            <person name="Oldroyd G.E."/>
            <person name="Geurts R."/>
            <person name="Cannon S.B."/>
            <person name="Udvardi M.K."/>
            <person name="Benedito V.A."/>
            <person name="Mayer K.F."/>
            <person name="Gouzy J."/>
            <person name="Schoof H."/>
            <person name="Van de Peer Y."/>
            <person name="Proost S."/>
            <person name="Cook D.R."/>
            <person name="Meyers B.C."/>
            <person name="Spannagl M."/>
            <person name="Cheung F."/>
            <person name="De Mita S."/>
            <person name="Krishnakumar V."/>
            <person name="Gundlach H."/>
            <person name="Zhou S."/>
            <person name="Mudge J."/>
            <person name="Bharti A.K."/>
            <person name="Murray J.D."/>
            <person name="Naoumkina M.A."/>
            <person name="Rosen B."/>
            <person name="Silverstein K.A."/>
            <person name="Tang H."/>
            <person name="Rombauts S."/>
            <person name="Zhao P.X."/>
            <person name="Zhou P."/>
            <person name="Barbe V."/>
            <person name="Bardou P."/>
            <person name="Bechner M."/>
            <person name="Bellec A."/>
            <person name="Berger A."/>
            <person name="Berges H."/>
            <person name="Bidwell S."/>
            <person name="Bisseling T."/>
            <person name="Choisne N."/>
            <person name="Couloux A."/>
            <person name="Denny R."/>
            <person name="Deshpande S."/>
            <person name="Dai X."/>
            <person name="Doyle J.J."/>
            <person name="Dudez A.M."/>
            <person name="Farmer A.D."/>
            <person name="Fouteau S."/>
            <person name="Franken C."/>
            <person name="Gibelin C."/>
            <person name="Gish J."/>
            <person name="Goldstein S."/>
            <person name="Gonzalez A.J."/>
            <person name="Green P.J."/>
            <person name="Hallab A."/>
            <person name="Hartog M."/>
            <person name="Hua A."/>
            <person name="Humphray S.J."/>
            <person name="Jeong D.H."/>
            <person name="Jing Y."/>
            <person name="Jocker A."/>
            <person name="Kenton S.M."/>
            <person name="Kim D.J."/>
            <person name="Klee K."/>
            <person name="Lai H."/>
            <person name="Lang C."/>
            <person name="Lin S."/>
            <person name="Macmil S.L."/>
            <person name="Magdelenat G."/>
            <person name="Matthews L."/>
            <person name="McCorrison J."/>
            <person name="Monaghan E.L."/>
            <person name="Mun J.H."/>
            <person name="Najar F.Z."/>
            <person name="Nicholson C."/>
            <person name="Noirot C."/>
            <person name="O'Bleness M."/>
            <person name="Paule C.R."/>
            <person name="Poulain J."/>
            <person name="Prion F."/>
            <person name="Qin B."/>
            <person name="Qu C."/>
            <person name="Retzel E.F."/>
            <person name="Riddle C."/>
            <person name="Sallet E."/>
            <person name="Samain S."/>
            <person name="Samson N."/>
            <person name="Sanders I."/>
            <person name="Saurat O."/>
            <person name="Scarpelli C."/>
            <person name="Schiex T."/>
            <person name="Segurens B."/>
            <person name="Severin A.J."/>
            <person name="Sherrier D.J."/>
            <person name="Shi R."/>
            <person name="Sims S."/>
            <person name="Singer S.R."/>
            <person name="Sinharoy S."/>
            <person name="Sterck L."/>
            <person name="Viollet A."/>
            <person name="Wang B.B."/>
            <person name="Wang K."/>
            <person name="Wang M."/>
            <person name="Wang X."/>
            <person name="Warfsmann J."/>
            <person name="Weissenbach J."/>
            <person name="White D.D."/>
            <person name="White J.D."/>
            <person name="Wiley G.B."/>
            <person name="Wincker P."/>
            <person name="Xing Y."/>
            <person name="Yang L."/>
            <person name="Yao Z."/>
            <person name="Ying F."/>
            <person name="Zhai J."/>
            <person name="Zhou L."/>
            <person name="Zuber A."/>
            <person name="Denarie J."/>
            <person name="Dixon R.A."/>
            <person name="May G.D."/>
            <person name="Schwartz D.C."/>
            <person name="Rogers J."/>
            <person name="Quetier F."/>
            <person name="Town C.D."/>
            <person name="Roe B.A."/>
        </authorList>
    </citation>
    <scope>NUCLEOTIDE SEQUENCE [LARGE SCALE GENOMIC DNA]</scope>
    <source>
        <strain evidence="27">A17</strain>
        <strain evidence="29 30">cv. Jemalong A17</strain>
    </source>
</reference>
<dbReference type="GO" id="GO:0005524">
    <property type="term" value="F:ATP binding"/>
    <property type="evidence" value="ECO:0007669"/>
    <property type="project" value="UniProtKB-UniRule"/>
</dbReference>
<evidence type="ECO:0000256" key="14">
    <source>
        <dbReference type="ARBA" id="ARBA00022840"/>
    </source>
</evidence>
<dbReference type="InterPro" id="IPR011009">
    <property type="entry name" value="Kinase-like_dom_sf"/>
</dbReference>
<feature type="region of interest" description="Disordered" evidence="22">
    <location>
        <begin position="620"/>
        <end position="642"/>
    </location>
</feature>
<evidence type="ECO:0000256" key="6">
    <source>
        <dbReference type="ARBA" id="ARBA00022527"/>
    </source>
</evidence>
<keyword evidence="16 23" id="KW-0472">Membrane</keyword>
<feature type="compositionally biased region" description="Polar residues" evidence="22">
    <location>
        <begin position="620"/>
        <end position="632"/>
    </location>
</feature>
<dbReference type="STRING" id="3880.E2IXG4"/>
<evidence type="ECO:0000256" key="19">
    <source>
        <dbReference type="ARBA" id="ARBA00047899"/>
    </source>
</evidence>
<dbReference type="Pfam" id="PF08263">
    <property type="entry name" value="LRRNT_2"/>
    <property type="match status" value="1"/>
</dbReference>
<dbReference type="GO" id="GO:0005886">
    <property type="term" value="C:plasma membrane"/>
    <property type="evidence" value="ECO:0000318"/>
    <property type="project" value="GO_Central"/>
</dbReference>
<evidence type="ECO:0000256" key="13">
    <source>
        <dbReference type="ARBA" id="ARBA00022777"/>
    </source>
</evidence>
<dbReference type="Gene3D" id="3.30.200.20">
    <property type="entry name" value="Phosphorylase Kinase, domain 1"/>
    <property type="match status" value="1"/>
</dbReference>
<dbReference type="InterPro" id="IPR032675">
    <property type="entry name" value="LRR_dom_sf"/>
</dbReference>
<evidence type="ECO:0000256" key="8">
    <source>
        <dbReference type="ARBA" id="ARBA00022679"/>
    </source>
</evidence>
<dbReference type="SUPFAM" id="SSF52058">
    <property type="entry name" value="L domain-like"/>
    <property type="match status" value="1"/>
</dbReference>
<feature type="binding site" evidence="21">
    <location>
        <position position="319"/>
    </location>
    <ligand>
        <name>ATP</name>
        <dbReference type="ChEBI" id="CHEBI:30616"/>
    </ligand>
</feature>
<comment type="catalytic activity">
    <reaction evidence="20">
        <text>L-seryl-[protein] + ATP = O-phospho-L-seryl-[protein] + ADP + H(+)</text>
        <dbReference type="Rhea" id="RHEA:17989"/>
        <dbReference type="Rhea" id="RHEA-COMP:9863"/>
        <dbReference type="Rhea" id="RHEA-COMP:11604"/>
        <dbReference type="ChEBI" id="CHEBI:15378"/>
        <dbReference type="ChEBI" id="CHEBI:29999"/>
        <dbReference type="ChEBI" id="CHEBI:30616"/>
        <dbReference type="ChEBI" id="CHEBI:83421"/>
        <dbReference type="ChEBI" id="CHEBI:456216"/>
        <dbReference type="EC" id="2.7.11.1"/>
    </reaction>
</comment>
<evidence type="ECO:0000256" key="7">
    <source>
        <dbReference type="ARBA" id="ARBA00022614"/>
    </source>
</evidence>
<keyword evidence="9 23" id="KW-0812">Transmembrane</keyword>
<keyword evidence="11" id="KW-0677">Repeat</keyword>
<keyword evidence="30" id="KW-1185">Reference proteome</keyword>
<dbReference type="Proteomes" id="UP000265566">
    <property type="component" value="Chromosome 2"/>
</dbReference>
<comment type="similarity">
    <text evidence="3">Belongs to the protein kinase superfamily. Ser/Thr protein kinase family.</text>
</comment>
<dbReference type="EnsemblPlants" id="AES63410">
    <property type="protein sequence ID" value="AES63410"/>
    <property type="gene ID" value="MTR_2g008400"/>
</dbReference>
<evidence type="ECO:0000256" key="9">
    <source>
        <dbReference type="ARBA" id="ARBA00022692"/>
    </source>
</evidence>
<dbReference type="HOGENOM" id="CLU_000288_92_7_1"/>
<dbReference type="PROSITE" id="PS00108">
    <property type="entry name" value="PROTEIN_KINASE_ST"/>
    <property type="match status" value="1"/>
</dbReference>
<evidence type="ECO:0000256" key="5">
    <source>
        <dbReference type="ARBA" id="ARBA00022475"/>
    </source>
</evidence>
<dbReference type="Gene3D" id="3.80.10.10">
    <property type="entry name" value="Ribonuclease Inhibitor"/>
    <property type="match status" value="1"/>
</dbReference>
<evidence type="ECO:0000256" key="3">
    <source>
        <dbReference type="ARBA" id="ARBA00008684"/>
    </source>
</evidence>
<dbReference type="OrthoDB" id="4062651at2759"/>
<accession>E2IXG4</accession>
<evidence type="ECO:0000313" key="26">
    <source>
        <dbReference type="EMBL" id="ADO15294.1"/>
    </source>
</evidence>
<proteinExistence type="evidence at transcript level"/>
<dbReference type="EMBL" id="CM001218">
    <property type="protein sequence ID" value="AES63410.2"/>
    <property type="molecule type" value="Genomic_DNA"/>
</dbReference>
<dbReference type="EC" id="2.7.11.1" evidence="4"/>
<dbReference type="InterPro" id="IPR055414">
    <property type="entry name" value="LRR_R13L4/SHOC2-like"/>
</dbReference>
<dbReference type="InterPro" id="IPR017441">
    <property type="entry name" value="Protein_kinase_ATP_BS"/>
</dbReference>
<dbReference type="FunFam" id="3.30.200.20:FF:000015">
    <property type="entry name" value="Somatic embryogenesis receptor kinase 1"/>
    <property type="match status" value="1"/>
</dbReference>
<evidence type="ECO:0000313" key="30">
    <source>
        <dbReference type="Proteomes" id="UP000002051"/>
    </source>
</evidence>
<reference evidence="26" key="1">
    <citation type="journal article" date="2011" name="BMC Plant Biol.">
        <title>Characterisation of the legume SERK-NIK gene superfamily including splice variants: Implications for development and defence.</title>
        <authorList>
            <person name="Nolan K.E."/>
            <person name="Kurdyukov S."/>
            <person name="Rose R.J."/>
        </authorList>
    </citation>
    <scope>NUCLEOTIDE SEQUENCE</scope>
</reference>
<keyword evidence="7" id="KW-0433">Leucine-rich repeat</keyword>
<reference evidence="27 30" key="3">
    <citation type="journal article" date="2014" name="BMC Genomics">
        <title>An improved genome release (version Mt4.0) for the model legume Medicago truncatula.</title>
        <authorList>
            <person name="Tang H."/>
            <person name="Krishnakumar V."/>
            <person name="Bidwell S."/>
            <person name="Rosen B."/>
            <person name="Chan A."/>
            <person name="Zhou S."/>
            <person name="Gentzbittel L."/>
            <person name="Childs K.L."/>
            <person name="Yandell M."/>
            <person name="Gundlach H."/>
            <person name="Mayer K.F."/>
            <person name="Schwartz D.C."/>
            <person name="Town C.D."/>
        </authorList>
    </citation>
    <scope>GENOME REANNOTATION</scope>
    <source>
        <strain evidence="29 30">cv. Jemalong A17</strain>
    </source>
</reference>
<feature type="transmembrane region" description="Helical" evidence="23">
    <location>
        <begin position="228"/>
        <end position="251"/>
    </location>
</feature>
<evidence type="ECO:0000256" key="4">
    <source>
        <dbReference type="ARBA" id="ARBA00012513"/>
    </source>
</evidence>
<gene>
    <name evidence="26" type="primary">SERK6</name>
    <name evidence="29" type="synonym">11430344</name>
    <name evidence="27" type="ordered locus">MTR_2g008400</name>
    <name evidence="28" type="ORF">MtrunA17_Chr2g0278891</name>
</gene>
<evidence type="ECO:0000256" key="21">
    <source>
        <dbReference type="PROSITE-ProRule" id="PRU10141"/>
    </source>
</evidence>
<evidence type="ECO:0000256" key="16">
    <source>
        <dbReference type="ARBA" id="ARBA00023136"/>
    </source>
</evidence>
<organism evidence="26">
    <name type="scientific">Medicago truncatula</name>
    <name type="common">Barrel medic</name>
    <name type="synonym">Medicago tribuloides</name>
    <dbReference type="NCBI Taxonomy" id="3880"/>
    <lineage>
        <taxon>Eukaryota</taxon>
        <taxon>Viridiplantae</taxon>
        <taxon>Streptophyta</taxon>
        <taxon>Embryophyta</taxon>
        <taxon>Tracheophyta</taxon>
        <taxon>Spermatophyta</taxon>
        <taxon>Magnoliopsida</taxon>
        <taxon>eudicotyledons</taxon>
        <taxon>Gunneridae</taxon>
        <taxon>Pentapetalae</taxon>
        <taxon>rosids</taxon>
        <taxon>fabids</taxon>
        <taxon>Fabales</taxon>
        <taxon>Fabaceae</taxon>
        <taxon>Papilionoideae</taxon>
        <taxon>50 kb inversion clade</taxon>
        <taxon>NPAAA clade</taxon>
        <taxon>Hologalegina</taxon>
        <taxon>IRL clade</taxon>
        <taxon>Trifolieae</taxon>
        <taxon>Medicago</taxon>
    </lineage>
</organism>
<dbReference type="GO" id="GO:0009742">
    <property type="term" value="P:brassinosteroid mediated signaling pathway"/>
    <property type="evidence" value="ECO:0000318"/>
    <property type="project" value="GO_Central"/>
</dbReference>
<evidence type="ECO:0000256" key="20">
    <source>
        <dbReference type="ARBA" id="ARBA00048679"/>
    </source>
</evidence>
<evidence type="ECO:0000256" key="11">
    <source>
        <dbReference type="ARBA" id="ARBA00022737"/>
    </source>
</evidence>
<dbReference type="InterPro" id="IPR008271">
    <property type="entry name" value="Ser/Thr_kinase_AS"/>
</dbReference>
<dbReference type="EMBL" id="PSQE01000002">
    <property type="protein sequence ID" value="RHN71626.1"/>
    <property type="molecule type" value="Genomic_DNA"/>
</dbReference>
<dbReference type="Gramene" id="rna7245">
    <property type="protein sequence ID" value="RHN71626.1"/>
    <property type="gene ID" value="gene7245"/>
</dbReference>
<evidence type="ECO:0000313" key="27">
    <source>
        <dbReference type="EMBL" id="AES63410.2"/>
    </source>
</evidence>
<evidence type="ECO:0000313" key="28">
    <source>
        <dbReference type="EMBL" id="RHN71626.1"/>
    </source>
</evidence>
<dbReference type="PROSITE" id="PS00107">
    <property type="entry name" value="PROTEIN_KINASE_ATP"/>
    <property type="match status" value="1"/>
</dbReference>
<keyword evidence="18" id="KW-0325">Glycoprotein</keyword>
<keyword evidence="14 21" id="KW-0067">ATP-binding</keyword>
<dbReference type="Pfam" id="PF00069">
    <property type="entry name" value="Pkinase"/>
    <property type="match status" value="1"/>
</dbReference>
<dbReference type="Gene3D" id="1.10.510.10">
    <property type="entry name" value="Transferase(Phosphotransferase) domain 1"/>
    <property type="match status" value="1"/>
</dbReference>
<dbReference type="InterPro" id="IPR000719">
    <property type="entry name" value="Prot_kinase_dom"/>
</dbReference>
<comment type="catalytic activity">
    <reaction evidence="19">
        <text>L-threonyl-[protein] + ATP = O-phospho-L-threonyl-[protein] + ADP + H(+)</text>
        <dbReference type="Rhea" id="RHEA:46608"/>
        <dbReference type="Rhea" id="RHEA-COMP:11060"/>
        <dbReference type="Rhea" id="RHEA-COMP:11605"/>
        <dbReference type="ChEBI" id="CHEBI:15378"/>
        <dbReference type="ChEBI" id="CHEBI:30013"/>
        <dbReference type="ChEBI" id="CHEBI:30616"/>
        <dbReference type="ChEBI" id="CHEBI:61977"/>
        <dbReference type="ChEBI" id="CHEBI:456216"/>
        <dbReference type="EC" id="2.7.11.1"/>
    </reaction>
</comment>
<evidence type="ECO:0000313" key="29">
    <source>
        <dbReference type="EnsemblPlants" id="AES63410"/>
    </source>
</evidence>
<comment type="subcellular location">
    <subcellularLocation>
        <location evidence="1">Cell membrane</location>
        <topology evidence="1">Single-pass membrane protein</topology>
    </subcellularLocation>
    <subcellularLocation>
        <location evidence="2">Membrane</location>
        <topology evidence="2">Single-pass type I membrane protein</topology>
    </subcellularLocation>
</comment>
<reference evidence="28" key="5">
    <citation type="journal article" date="2018" name="Nat. Plants">
        <title>Whole-genome landscape of Medicago truncatula symbiotic genes.</title>
        <authorList>
            <person name="Pecrix Y."/>
            <person name="Gamas P."/>
            <person name="Carrere S."/>
        </authorList>
    </citation>
    <scope>NUCLEOTIDE SEQUENCE</scope>
    <source>
        <tissue evidence="28">Leaves</tissue>
    </source>
</reference>
<evidence type="ECO:0000256" key="12">
    <source>
        <dbReference type="ARBA" id="ARBA00022741"/>
    </source>
</evidence>
<evidence type="ECO:0000256" key="2">
    <source>
        <dbReference type="ARBA" id="ARBA00004479"/>
    </source>
</evidence>
<reference evidence="29" key="4">
    <citation type="submission" date="2015-04" db="UniProtKB">
        <authorList>
            <consortium name="EnsemblPlants"/>
        </authorList>
    </citation>
    <scope>IDENTIFICATION</scope>
    <source>
        <strain evidence="29">cv. Jemalong A17</strain>
    </source>
</reference>
<evidence type="ECO:0000256" key="23">
    <source>
        <dbReference type="SAM" id="Phobius"/>
    </source>
</evidence>
<keyword evidence="13 26" id="KW-0418">Kinase</keyword>
<accession>A0A0C3UWC1</accession>
<evidence type="ECO:0000259" key="25">
    <source>
        <dbReference type="PROSITE" id="PS50011"/>
    </source>
</evidence>
<evidence type="ECO:0000256" key="10">
    <source>
        <dbReference type="ARBA" id="ARBA00022729"/>
    </source>
</evidence>
<evidence type="ECO:0000256" key="18">
    <source>
        <dbReference type="ARBA" id="ARBA00023180"/>
    </source>
</evidence>
<feature type="signal peptide" evidence="24">
    <location>
        <begin position="1"/>
        <end position="29"/>
    </location>
</feature>
<dbReference type="GO" id="GO:0004675">
    <property type="term" value="F:transmembrane receptor protein serine/threonine kinase activity"/>
    <property type="evidence" value="ECO:0000318"/>
    <property type="project" value="GO_Central"/>
</dbReference>
<dbReference type="Pfam" id="PF23598">
    <property type="entry name" value="LRR_14"/>
    <property type="match status" value="1"/>
</dbReference>
<keyword evidence="10 24" id="KW-0732">Signal</keyword>
<evidence type="ECO:0000256" key="24">
    <source>
        <dbReference type="SAM" id="SignalP"/>
    </source>
</evidence>
<sequence>MERVTPSSNKASFLLSTTLVLHLLLQASSNEESDMLIAFKSNLNDPNNALESWDSTLLNPCTWFHVTCSGDRVIRVDLGNANLSGILVSSLGGLSNLQYLGLYNNNITGTIPEELGNLTNLGSLDLYLNNLTGTIPNTFGKLQKLSFLRLNNNSLTGVIPISLTNVTTLQVLDVSNNNLEGDFPVNGSFSIFTPISYHNNPRMKQQKIITVPLSPSSPASSGSINTGAIAGGVAAAAALLFAAPAIAIAYWQKRKQQDHFFDVPAEEDPEVHLGQLKRFSLRELLVATDNFSNENIIGKGGFAKVYKGRLADGTLVAVKRLREERTRGGEQGGELQFQTEVEMIGMAVHRNLLCLRGFCVTSTERLLVYPLMANGSLASCLQERNASQPPLDWPMRKNIGLGAAKGLAYLHDHCDPKVIHRDVKAANILLDEEFEAVVGDFGLAKLMAYKDTHVTTAVQGTLGYIAPEYLSTGKSSEKTDVYGYGMMLFELITGQSAYVLRGLAKDDDDAMLQDWVKGLLIDKKLETLVDAKLKGNNDEVEKLIQEVEKLIQVALLCTQFSPMERPKMSEVVRMLEGDGLAEKWEQWQKEETYRQDFNKNHMHHLNANWIVDSTSHTQVDSTSHIQVDSTSHIEPDELSGPR</sequence>
<protein>
    <recommendedName>
        <fullName evidence="4">non-specific serine/threonine protein kinase</fullName>
        <ecNumber evidence="4">2.7.11.1</ecNumber>
    </recommendedName>
</protein>
<dbReference type="AlphaFoldDB" id="E2IXG4"/>
<evidence type="ECO:0000256" key="22">
    <source>
        <dbReference type="SAM" id="MobiDB-lite"/>
    </source>
</evidence>
<dbReference type="KEGG" id="mtr:11430344"/>
<dbReference type="Proteomes" id="UP000002051">
    <property type="component" value="Chromosome 2"/>
</dbReference>
<dbReference type="SUPFAM" id="SSF56112">
    <property type="entry name" value="Protein kinase-like (PK-like)"/>
    <property type="match status" value="1"/>
</dbReference>
<keyword evidence="8 28" id="KW-0808">Transferase</keyword>
<keyword evidence="12 21" id="KW-0547">Nucleotide-binding</keyword>
<dbReference type="FunFam" id="1.10.510.10:FF:000016">
    <property type="entry name" value="Somatic embryogenesis receptor-like kinase 1"/>
    <property type="match status" value="1"/>
</dbReference>
<keyword evidence="17 26" id="KW-0675">Receptor</keyword>
<feature type="domain" description="Protein kinase" evidence="25">
    <location>
        <begin position="291"/>
        <end position="585"/>
    </location>
</feature>
<dbReference type="InterPro" id="IPR013210">
    <property type="entry name" value="LRR_N_plant-typ"/>
</dbReference>
<evidence type="ECO:0000256" key="17">
    <source>
        <dbReference type="ARBA" id="ARBA00023170"/>
    </source>
</evidence>
<keyword evidence="15 23" id="KW-1133">Transmembrane helix</keyword>
<evidence type="ECO:0000256" key="15">
    <source>
        <dbReference type="ARBA" id="ARBA00022989"/>
    </source>
</evidence>
<keyword evidence="6" id="KW-0723">Serine/threonine-protein kinase</keyword>
<evidence type="ECO:0000256" key="1">
    <source>
        <dbReference type="ARBA" id="ARBA00004162"/>
    </source>
</evidence>
<dbReference type="GO" id="GO:0009626">
    <property type="term" value="P:plant-type hypersensitive response"/>
    <property type="evidence" value="ECO:0000318"/>
    <property type="project" value="GO_Central"/>
</dbReference>
<name>E2IXG4_MEDTR</name>
<dbReference type="SMART" id="SM00220">
    <property type="entry name" value="S_TKc"/>
    <property type="match status" value="1"/>
</dbReference>
<dbReference type="PANTHER" id="PTHR47988">
    <property type="entry name" value="SOMATIC EMBRYOGENESIS RECEPTOR KINASE 1"/>
    <property type="match status" value="1"/>
</dbReference>
<keyword evidence="5" id="KW-1003">Cell membrane</keyword>